<dbReference type="EMBL" id="LSLI01000099">
    <property type="protein sequence ID" value="KXS31097.1"/>
    <property type="molecule type" value="Genomic_DNA"/>
</dbReference>
<gene>
    <name evidence="4" type="ORF">AWT59_2777</name>
</gene>
<evidence type="ECO:0000256" key="1">
    <source>
        <dbReference type="ARBA" id="ARBA00022553"/>
    </source>
</evidence>
<evidence type="ECO:0000256" key="2">
    <source>
        <dbReference type="PROSITE-ProRule" id="PRU00169"/>
    </source>
</evidence>
<dbReference type="Pfam" id="PF00072">
    <property type="entry name" value="Response_reg"/>
    <property type="match status" value="1"/>
</dbReference>
<dbReference type="PROSITE" id="PS50110">
    <property type="entry name" value="RESPONSE_REGULATORY"/>
    <property type="match status" value="1"/>
</dbReference>
<evidence type="ECO:0000313" key="5">
    <source>
        <dbReference type="Proteomes" id="UP000070578"/>
    </source>
</evidence>
<dbReference type="Proteomes" id="UP000070578">
    <property type="component" value="Unassembled WGS sequence"/>
</dbReference>
<sequence length="115" mass="12667">MLSARDGNLGVALARAHLPDVFLMDINLPGINGIEALNILRQDNATKHIPIIALSANAMLRDIEKGLEAGFFRYLTKPIKINEFMAAMDDAMKVSETERFSEARLVNANETGLIK</sequence>
<dbReference type="GO" id="GO:0000160">
    <property type="term" value="P:phosphorelay signal transduction system"/>
    <property type="evidence" value="ECO:0007669"/>
    <property type="project" value="InterPro"/>
</dbReference>
<dbReference type="PANTHER" id="PTHR44591">
    <property type="entry name" value="STRESS RESPONSE REGULATOR PROTEIN 1"/>
    <property type="match status" value="1"/>
</dbReference>
<evidence type="ECO:0000259" key="3">
    <source>
        <dbReference type="PROSITE" id="PS50110"/>
    </source>
</evidence>
<dbReference type="SMART" id="SM00448">
    <property type="entry name" value="REC"/>
    <property type="match status" value="1"/>
</dbReference>
<evidence type="ECO:0000313" key="4">
    <source>
        <dbReference type="EMBL" id="KXS31097.1"/>
    </source>
</evidence>
<accession>A0A139BQ11</accession>
<keyword evidence="1 2" id="KW-0597">Phosphoprotein</keyword>
<reference evidence="4 5" key="2">
    <citation type="submission" date="2016-03" db="EMBL/GenBank/DDBJ databases">
        <title>New uncultured bacterium of the family Gallionellaceae from acid mine drainage: description and reconstruction of genome based on metagenomic analysis of microbial community.</title>
        <authorList>
            <person name="Kadnikov V."/>
            <person name="Ivasenko D."/>
            <person name="Beletsky A."/>
            <person name="Mardanov A."/>
            <person name="Danilova E."/>
            <person name="Pimenov N."/>
            <person name="Karnachuk O."/>
            <person name="Ravin N."/>
        </authorList>
    </citation>
    <scope>NUCLEOTIDE SEQUENCE [LARGE SCALE GENOMIC DNA]</scope>
    <source>
        <strain evidence="4">ShG14-8</strain>
    </source>
</reference>
<feature type="modified residue" description="4-aspartylphosphate" evidence="2">
    <location>
        <position position="25"/>
    </location>
</feature>
<dbReference type="AlphaFoldDB" id="A0A139BQ11"/>
<dbReference type="GO" id="GO:0016301">
    <property type="term" value="F:kinase activity"/>
    <property type="evidence" value="ECO:0007669"/>
    <property type="project" value="UniProtKB-KW"/>
</dbReference>
<dbReference type="SUPFAM" id="SSF52172">
    <property type="entry name" value="CheY-like"/>
    <property type="match status" value="1"/>
</dbReference>
<proteinExistence type="predicted"/>
<organism evidence="4 5">
    <name type="scientific">Candidatus Gallionella acididurans</name>
    <dbReference type="NCBI Taxonomy" id="1796491"/>
    <lineage>
        <taxon>Bacteria</taxon>
        <taxon>Pseudomonadati</taxon>
        <taxon>Pseudomonadota</taxon>
        <taxon>Betaproteobacteria</taxon>
        <taxon>Nitrosomonadales</taxon>
        <taxon>Gallionellaceae</taxon>
        <taxon>Gallionella</taxon>
    </lineage>
</organism>
<dbReference type="InterPro" id="IPR011006">
    <property type="entry name" value="CheY-like_superfamily"/>
</dbReference>
<name>A0A139BQ11_9PROT</name>
<comment type="caution">
    <text evidence="4">The sequence shown here is derived from an EMBL/GenBank/DDBJ whole genome shotgun (WGS) entry which is preliminary data.</text>
</comment>
<keyword evidence="4" id="KW-0418">Kinase</keyword>
<dbReference type="PANTHER" id="PTHR44591:SF23">
    <property type="entry name" value="CHEY SUBFAMILY"/>
    <property type="match status" value="1"/>
</dbReference>
<keyword evidence="4" id="KW-0808">Transferase</keyword>
<feature type="domain" description="Response regulatory" evidence="3">
    <location>
        <begin position="1"/>
        <end position="92"/>
    </location>
</feature>
<protein>
    <submittedName>
        <fullName evidence="4">PAS/PAC sensor hybrid histidine kinase</fullName>
    </submittedName>
</protein>
<dbReference type="InterPro" id="IPR001789">
    <property type="entry name" value="Sig_transdc_resp-reg_receiver"/>
</dbReference>
<dbReference type="Gene3D" id="3.40.50.2300">
    <property type="match status" value="1"/>
</dbReference>
<dbReference type="InterPro" id="IPR050595">
    <property type="entry name" value="Bact_response_regulator"/>
</dbReference>
<reference evidence="4 5" key="1">
    <citation type="submission" date="2016-02" db="EMBL/GenBank/DDBJ databases">
        <authorList>
            <person name="Wen L."/>
            <person name="He K."/>
            <person name="Yang H."/>
        </authorList>
    </citation>
    <scope>NUCLEOTIDE SEQUENCE [LARGE SCALE GENOMIC DNA]</scope>
    <source>
        <strain evidence="4">ShG14-8</strain>
    </source>
</reference>